<dbReference type="GO" id="GO:0019290">
    <property type="term" value="P:siderophore biosynthetic process"/>
    <property type="evidence" value="ECO:0007669"/>
    <property type="project" value="InterPro"/>
</dbReference>
<dbReference type="SMART" id="SM01006">
    <property type="entry name" value="AlcB"/>
    <property type="match status" value="1"/>
</dbReference>
<feature type="domain" description="N-acetyltransferase" evidence="3">
    <location>
        <begin position="8"/>
        <end position="174"/>
    </location>
</feature>
<dbReference type="EMBL" id="CP036532">
    <property type="protein sequence ID" value="QBK29276.1"/>
    <property type="molecule type" value="Genomic_DNA"/>
</dbReference>
<dbReference type="InterPro" id="IPR016181">
    <property type="entry name" value="Acyl_CoA_acyltransferase"/>
</dbReference>
<dbReference type="AlphaFoldDB" id="A0A4P6UYJ4"/>
<dbReference type="PANTHER" id="PTHR31438">
    <property type="entry name" value="LYSINE N-ACYLTRANSFERASE C17G9.06C-RELATED"/>
    <property type="match status" value="1"/>
</dbReference>
<dbReference type="KEGG" id="rpod:E0E05_00900"/>
<accession>A0A4P6UYJ4</accession>
<evidence type="ECO:0000259" key="3">
    <source>
        <dbReference type="PROSITE" id="PS51186"/>
    </source>
</evidence>
<keyword evidence="4" id="KW-0808">Transferase</keyword>
<evidence type="ECO:0000256" key="1">
    <source>
        <dbReference type="ARBA" id="ARBA00004924"/>
    </source>
</evidence>
<proteinExistence type="predicted"/>
<sequence length="181" mass="20214">MKADAGAITIRPVTEADLPMLARWLAREHVRQWWGDVDTQIGRLRAKLDGRDSTRPFIFELEGVPAGYVQYSFFDDNKAPAQLAETPWLDLLPKGAVGIDLFIAEAGSLSKGLGSAVVRLMAEMLWQKGHRLILIDPHATNTRAVRAYEKAGFHPVDDLQGRTDNYLIMRFDPALSQQRGS</sequence>
<reference evidence="4 5" key="1">
    <citation type="journal article" date="2017" name="Int. J. Syst. Evol. Microbiol.">
        <title>Roseitalea porphyridii gen. nov., sp. nov., isolated from a red alga, and reclassification of Hoeflea suaedae Chung et al. 2013 as Pseudohoeflea suaedae gen. nov., comb. nov.</title>
        <authorList>
            <person name="Hyeon J.W."/>
            <person name="Jeong S.E."/>
            <person name="Baek K."/>
            <person name="Jeon C.O."/>
        </authorList>
    </citation>
    <scope>NUCLEOTIDE SEQUENCE [LARGE SCALE GENOMIC DNA]</scope>
    <source>
        <strain evidence="4 5">MA7-20</strain>
    </source>
</reference>
<dbReference type="PROSITE" id="PS51186">
    <property type="entry name" value="GNAT"/>
    <property type="match status" value="1"/>
</dbReference>
<dbReference type="GO" id="GO:0016410">
    <property type="term" value="F:N-acyltransferase activity"/>
    <property type="evidence" value="ECO:0007669"/>
    <property type="project" value="TreeGrafter"/>
</dbReference>
<gene>
    <name evidence="4" type="ORF">E0E05_00900</name>
</gene>
<dbReference type="InterPro" id="IPR000182">
    <property type="entry name" value="GNAT_dom"/>
</dbReference>
<dbReference type="Pfam" id="PF13523">
    <property type="entry name" value="Acetyltransf_8"/>
    <property type="match status" value="1"/>
</dbReference>
<dbReference type="OrthoDB" id="9814648at2"/>
<dbReference type="SUPFAM" id="SSF55729">
    <property type="entry name" value="Acyl-CoA N-acyltransferases (Nat)"/>
    <property type="match status" value="1"/>
</dbReference>
<keyword evidence="2" id="KW-0046">Antibiotic resistance</keyword>
<evidence type="ECO:0000313" key="5">
    <source>
        <dbReference type="Proteomes" id="UP000293719"/>
    </source>
</evidence>
<dbReference type="RefSeq" id="WP_131614977.1">
    <property type="nucleotide sequence ID" value="NZ_CP036532.1"/>
</dbReference>
<evidence type="ECO:0000256" key="2">
    <source>
        <dbReference type="ARBA" id="ARBA00023251"/>
    </source>
</evidence>
<dbReference type="GeneID" id="90765838"/>
<evidence type="ECO:0000313" key="4">
    <source>
        <dbReference type="EMBL" id="QBK29276.1"/>
    </source>
</evidence>
<dbReference type="Proteomes" id="UP000293719">
    <property type="component" value="Chromosome"/>
</dbReference>
<dbReference type="InterPro" id="IPR019432">
    <property type="entry name" value="Acyltransferase_MbtK/IucB-like"/>
</dbReference>
<protein>
    <submittedName>
        <fullName evidence="4">N-acetyltransferase</fullName>
    </submittedName>
</protein>
<comment type="pathway">
    <text evidence="1">Siderophore biosynthesis.</text>
</comment>
<organism evidence="4 5">
    <name type="scientific">Roseitalea porphyridii</name>
    <dbReference type="NCBI Taxonomy" id="1852022"/>
    <lineage>
        <taxon>Bacteria</taxon>
        <taxon>Pseudomonadati</taxon>
        <taxon>Pseudomonadota</taxon>
        <taxon>Alphaproteobacteria</taxon>
        <taxon>Hyphomicrobiales</taxon>
        <taxon>Ahrensiaceae</taxon>
        <taxon>Roseitalea</taxon>
    </lineage>
</organism>
<dbReference type="Gene3D" id="3.40.630.30">
    <property type="match status" value="1"/>
</dbReference>
<name>A0A4P6UYJ4_9HYPH</name>
<keyword evidence="5" id="KW-1185">Reference proteome</keyword>
<dbReference type="PANTHER" id="PTHR31438:SF1">
    <property type="entry name" value="LYSINE N-ACYLTRANSFERASE C17G9.06C-RELATED"/>
    <property type="match status" value="1"/>
</dbReference>
<dbReference type="GO" id="GO:0046677">
    <property type="term" value="P:response to antibiotic"/>
    <property type="evidence" value="ECO:0007669"/>
    <property type="project" value="UniProtKB-KW"/>
</dbReference>